<dbReference type="AlphaFoldDB" id="A0AA36CC53"/>
<sequence length="66" mass="7695">MRQRAYRTQVHCGCLIDTSTPASLERDFNAWLHLAYPVIDPEAESKRLEEAFDKARGWKEGTSERR</sequence>
<gene>
    <name evidence="1" type="ORF">MSPICULIGERA_LOCUS4342</name>
</gene>
<organism evidence="1 2">
    <name type="scientific">Mesorhabditis spiculigera</name>
    <dbReference type="NCBI Taxonomy" id="96644"/>
    <lineage>
        <taxon>Eukaryota</taxon>
        <taxon>Metazoa</taxon>
        <taxon>Ecdysozoa</taxon>
        <taxon>Nematoda</taxon>
        <taxon>Chromadorea</taxon>
        <taxon>Rhabditida</taxon>
        <taxon>Rhabditina</taxon>
        <taxon>Rhabditomorpha</taxon>
        <taxon>Rhabditoidea</taxon>
        <taxon>Rhabditidae</taxon>
        <taxon>Mesorhabditinae</taxon>
        <taxon>Mesorhabditis</taxon>
    </lineage>
</organism>
<dbReference type="EMBL" id="CATQJA010001091">
    <property type="protein sequence ID" value="CAJ0565711.1"/>
    <property type="molecule type" value="Genomic_DNA"/>
</dbReference>
<name>A0AA36CC53_9BILA</name>
<feature type="non-terminal residue" evidence="1">
    <location>
        <position position="66"/>
    </location>
</feature>
<accession>A0AA36CC53</accession>
<proteinExistence type="predicted"/>
<protein>
    <submittedName>
        <fullName evidence="1">Uncharacterized protein</fullName>
    </submittedName>
</protein>
<reference evidence="1" key="1">
    <citation type="submission" date="2023-06" db="EMBL/GenBank/DDBJ databases">
        <authorList>
            <person name="Delattre M."/>
        </authorList>
    </citation>
    <scope>NUCLEOTIDE SEQUENCE</scope>
    <source>
        <strain evidence="1">AF72</strain>
    </source>
</reference>
<comment type="caution">
    <text evidence="1">The sequence shown here is derived from an EMBL/GenBank/DDBJ whole genome shotgun (WGS) entry which is preliminary data.</text>
</comment>
<keyword evidence="2" id="KW-1185">Reference proteome</keyword>
<dbReference type="Proteomes" id="UP001177023">
    <property type="component" value="Unassembled WGS sequence"/>
</dbReference>
<evidence type="ECO:0000313" key="1">
    <source>
        <dbReference type="EMBL" id="CAJ0565711.1"/>
    </source>
</evidence>
<evidence type="ECO:0000313" key="2">
    <source>
        <dbReference type="Proteomes" id="UP001177023"/>
    </source>
</evidence>